<dbReference type="GO" id="GO:0016020">
    <property type="term" value="C:membrane"/>
    <property type="evidence" value="ECO:0007669"/>
    <property type="project" value="UniProtKB-SubCell"/>
</dbReference>
<proteinExistence type="inferred from homology"/>
<reference evidence="10 11" key="1">
    <citation type="submission" date="2024-01" db="EMBL/GenBank/DDBJ databases">
        <title>The genomes of 5 underutilized Papilionoideae crops provide insights into root nodulation and disease resistance.</title>
        <authorList>
            <person name="Yuan L."/>
        </authorList>
    </citation>
    <scope>NUCLEOTIDE SEQUENCE [LARGE SCALE GENOMIC DNA]</scope>
    <source>
        <strain evidence="10">LY-2023</strain>
        <tissue evidence="10">Leaf</tissue>
    </source>
</reference>
<feature type="transmembrane region" description="Helical" evidence="9">
    <location>
        <begin position="40"/>
        <end position="60"/>
    </location>
</feature>
<dbReference type="Gene3D" id="1.20.1080.10">
    <property type="entry name" value="Glycerol uptake facilitator protein"/>
    <property type="match status" value="1"/>
</dbReference>
<organism evidence="10 11">
    <name type="scientific">Clitoria ternatea</name>
    <name type="common">Butterfly pea</name>
    <dbReference type="NCBI Taxonomy" id="43366"/>
    <lineage>
        <taxon>Eukaryota</taxon>
        <taxon>Viridiplantae</taxon>
        <taxon>Streptophyta</taxon>
        <taxon>Embryophyta</taxon>
        <taxon>Tracheophyta</taxon>
        <taxon>Spermatophyta</taxon>
        <taxon>Magnoliopsida</taxon>
        <taxon>eudicotyledons</taxon>
        <taxon>Gunneridae</taxon>
        <taxon>Pentapetalae</taxon>
        <taxon>rosids</taxon>
        <taxon>fabids</taxon>
        <taxon>Fabales</taxon>
        <taxon>Fabaceae</taxon>
        <taxon>Papilionoideae</taxon>
        <taxon>50 kb inversion clade</taxon>
        <taxon>NPAAA clade</taxon>
        <taxon>indigoferoid/millettioid clade</taxon>
        <taxon>Phaseoleae</taxon>
        <taxon>Clitoria</taxon>
    </lineage>
</organism>
<keyword evidence="6 9" id="KW-0472">Membrane</keyword>
<keyword evidence="2 8" id="KW-0813">Transport</keyword>
<evidence type="ECO:0000256" key="5">
    <source>
        <dbReference type="ARBA" id="ARBA00022989"/>
    </source>
</evidence>
<keyword evidence="5 9" id="KW-1133">Transmembrane helix</keyword>
<sequence length="374" mass="40493">MEENSRTNGINEVILNVNKDVSGAREDSGTYVSVPFLQKLVAEVMGTYFLIFAGCASVVVNKNNDNVVTLPGISTVWGLAVMVLVYSVGHISGAHFNPAVTIAFASTKRFPLKQVPVYILAQVLGSTLASGTLRLIFTGKHNQFTGTLPAGSNLQAFVIEFIITFYLMFIISGVATDNRAIGELAGIAVGSTVVLNVMFAGPLTGASMNPARSIGPAFVHHEYRGIWIYLVAPVMGAVAGAWVYNTIRYTDKPLREITKSASFLNGIGRNAKVNAKYGRDTKEAKINCISLKSESKLCYGPVILNLNQIKLTYGPNTATIYTSNLNSAYEYSNLKFQFPNTFFGLRRIPKHLSPAQEPAIFNIILSTANYTPAA</sequence>
<evidence type="ECO:0000313" key="10">
    <source>
        <dbReference type="EMBL" id="KAK7318858.1"/>
    </source>
</evidence>
<feature type="transmembrane region" description="Helical" evidence="9">
    <location>
        <begin position="226"/>
        <end position="245"/>
    </location>
</feature>
<feature type="transmembrane region" description="Helical" evidence="9">
    <location>
        <begin position="157"/>
        <end position="175"/>
    </location>
</feature>
<dbReference type="FunFam" id="1.20.1080.10:FF:000029">
    <property type="entry name" value="Aquaporin NIP1-1"/>
    <property type="match status" value="1"/>
</dbReference>
<keyword evidence="3 8" id="KW-0812">Transmembrane</keyword>
<dbReference type="InterPro" id="IPR000425">
    <property type="entry name" value="MIP"/>
</dbReference>
<comment type="caution">
    <text evidence="10">The sequence shown here is derived from an EMBL/GenBank/DDBJ whole genome shotgun (WGS) entry which is preliminary data.</text>
</comment>
<dbReference type="GO" id="GO:0015267">
    <property type="term" value="F:channel activity"/>
    <property type="evidence" value="ECO:0007669"/>
    <property type="project" value="InterPro"/>
</dbReference>
<feature type="transmembrane region" description="Helical" evidence="9">
    <location>
        <begin position="117"/>
        <end position="137"/>
    </location>
</feature>
<dbReference type="PRINTS" id="PR00783">
    <property type="entry name" value="MINTRINSICP"/>
</dbReference>
<evidence type="ECO:0000256" key="9">
    <source>
        <dbReference type="SAM" id="Phobius"/>
    </source>
</evidence>
<dbReference type="PROSITE" id="PS00221">
    <property type="entry name" value="MIP"/>
    <property type="match status" value="1"/>
</dbReference>
<evidence type="ECO:0000256" key="6">
    <source>
        <dbReference type="ARBA" id="ARBA00023136"/>
    </source>
</evidence>
<name>A0AAN9Q574_CLITE</name>
<evidence type="ECO:0000256" key="3">
    <source>
        <dbReference type="ARBA" id="ARBA00022692"/>
    </source>
</evidence>
<evidence type="ECO:0000256" key="2">
    <source>
        <dbReference type="ARBA" id="ARBA00022448"/>
    </source>
</evidence>
<evidence type="ECO:0000256" key="1">
    <source>
        <dbReference type="ARBA" id="ARBA00004141"/>
    </source>
</evidence>
<feature type="transmembrane region" description="Helical" evidence="9">
    <location>
        <begin position="187"/>
        <end position="206"/>
    </location>
</feature>
<dbReference type="PANTHER" id="PTHR45724:SF13">
    <property type="entry name" value="AQUAPORIN NIP1-1-RELATED"/>
    <property type="match status" value="1"/>
</dbReference>
<feature type="transmembrane region" description="Helical" evidence="9">
    <location>
        <begin position="80"/>
        <end position="105"/>
    </location>
</feature>
<dbReference type="EMBL" id="JAYKXN010000001">
    <property type="protein sequence ID" value="KAK7318858.1"/>
    <property type="molecule type" value="Genomic_DNA"/>
</dbReference>
<gene>
    <name evidence="10" type="ORF">RJT34_03565</name>
</gene>
<protein>
    <submittedName>
        <fullName evidence="10">Uncharacterized protein</fullName>
    </submittedName>
</protein>
<dbReference type="NCBIfam" id="TIGR00861">
    <property type="entry name" value="MIP"/>
    <property type="match status" value="1"/>
</dbReference>
<dbReference type="SUPFAM" id="SSF81338">
    <property type="entry name" value="Aquaporin-like"/>
    <property type="match status" value="1"/>
</dbReference>
<dbReference type="PANTHER" id="PTHR45724">
    <property type="entry name" value="AQUAPORIN NIP2-1"/>
    <property type="match status" value="1"/>
</dbReference>
<dbReference type="Proteomes" id="UP001359559">
    <property type="component" value="Unassembled WGS sequence"/>
</dbReference>
<keyword evidence="11" id="KW-1185">Reference proteome</keyword>
<keyword evidence="4" id="KW-0677">Repeat</keyword>
<dbReference type="CDD" id="cd00333">
    <property type="entry name" value="MIP"/>
    <property type="match status" value="1"/>
</dbReference>
<comment type="similarity">
    <text evidence="7">Belongs to the MIP/aquaporin (TC 1.A.8) family. NIP (TC 1.A.8.12) subfamily.</text>
</comment>
<dbReference type="AlphaFoldDB" id="A0AAN9Q574"/>
<evidence type="ECO:0000256" key="7">
    <source>
        <dbReference type="ARBA" id="ARBA00060753"/>
    </source>
</evidence>
<comment type="subcellular location">
    <subcellularLocation>
        <location evidence="1">Membrane</location>
        <topology evidence="1">Multi-pass membrane protein</topology>
    </subcellularLocation>
</comment>
<dbReference type="InterPro" id="IPR022357">
    <property type="entry name" value="MIP_CS"/>
</dbReference>
<evidence type="ECO:0000313" key="11">
    <source>
        <dbReference type="Proteomes" id="UP001359559"/>
    </source>
</evidence>
<accession>A0AAN9Q574</accession>
<dbReference type="Pfam" id="PF00230">
    <property type="entry name" value="MIP"/>
    <property type="match status" value="1"/>
</dbReference>
<evidence type="ECO:0000256" key="4">
    <source>
        <dbReference type="ARBA" id="ARBA00022737"/>
    </source>
</evidence>
<evidence type="ECO:0000256" key="8">
    <source>
        <dbReference type="RuleBase" id="RU000477"/>
    </source>
</evidence>
<dbReference type="InterPro" id="IPR023271">
    <property type="entry name" value="Aquaporin-like"/>
</dbReference>
<dbReference type="InterPro" id="IPR034294">
    <property type="entry name" value="Aquaporin_transptr"/>
</dbReference>